<feature type="transmembrane region" description="Helical" evidence="11">
    <location>
        <begin position="42"/>
        <end position="60"/>
    </location>
</feature>
<keyword evidence="7" id="KW-0143">Chaperone</keyword>
<dbReference type="AlphaFoldDB" id="A0A484S3G2"/>
<dbReference type="Pfam" id="PF00639">
    <property type="entry name" value="Rotamase"/>
    <property type="match status" value="1"/>
</dbReference>
<gene>
    <name evidence="13" type="ORF">BRI6_2117</name>
</gene>
<evidence type="ECO:0000256" key="5">
    <source>
        <dbReference type="ARBA" id="ARBA00022989"/>
    </source>
</evidence>
<dbReference type="InterPro" id="IPR023058">
    <property type="entry name" value="PPIase_PpiC_CS"/>
</dbReference>
<dbReference type="EMBL" id="CAADII010000053">
    <property type="protein sequence ID" value="VFR55869.1"/>
    <property type="molecule type" value="Genomic_DNA"/>
</dbReference>
<dbReference type="PANTHER" id="PTHR47529:SF1">
    <property type="entry name" value="PERIPLASMIC CHAPERONE PPID"/>
    <property type="match status" value="1"/>
</dbReference>
<feature type="domain" description="PpiC" evidence="12">
    <location>
        <begin position="296"/>
        <end position="399"/>
    </location>
</feature>
<dbReference type="GO" id="GO:0005886">
    <property type="term" value="C:plasma membrane"/>
    <property type="evidence" value="ECO:0007669"/>
    <property type="project" value="UniProtKB-SubCell"/>
</dbReference>
<keyword evidence="6 11" id="KW-0472">Membrane</keyword>
<sequence length="683" mass="73900">MDARRVRLAFFHLAAARVEFPMRLAAQSGYPMFEFIRTHRRVTMFLLFLLVVPSFVFFGLESYTSMSTRDTELASVKGEAVTAQEFNRVHANQLEQYRAMLGGQFDPALVDTPQVRQRLLDQLIDQRVVAAAAVEGRYSVSDETLRRTIATIPAVQVDGRFSAERYREALAAQGLTPAMFEAGLRRDLATAQVLEPVGVSSYVPEVVLASVQAALSEQRTLRLRAFSADDFRKDITVSDADVKTWYDANGKELEVPEHVSAEYVVLDEAVATQGITVSDADIADYYKNNASRFGREERRRASHILIEVPASADQATRDAARAKADALAKEATANPDSFAELARKNSQDSGSAASGGDLGWISRNMLVEPVEKAIYGLKQGEVSGVVQSNFGFHVIRLTELQAADVKPLADVREQIVTEIRKQQAGTRFSELAKQFTDAAGQGDSLQPAADALRVQVRKASGITRTGLLDAADTGADAASASKDVNLLNDPRVREALFSQEVLRDKQNSRVMELSAGQLVAVRAGALTPAQVPPLEKVSASIRDRLVDERAGEAARKAGEAALASLKAAPAGDAPEGFGQPVTVSRQDPGALSREALEAVMRLPSATLPAYAGAADGGNFVITRLEKVEAGTVTPQQQAALRQQISQAWGQAEQQAVVQLLRQRYDVRVLPAAKAAVEGEAQTN</sequence>
<dbReference type="PROSITE" id="PS01096">
    <property type="entry name" value="PPIC_PPIASE_1"/>
    <property type="match status" value="1"/>
</dbReference>
<keyword evidence="4 11" id="KW-0812">Transmembrane</keyword>
<keyword evidence="2" id="KW-1003">Cell membrane</keyword>
<evidence type="ECO:0000313" key="13">
    <source>
        <dbReference type="EMBL" id="VFR55869.1"/>
    </source>
</evidence>
<organism evidence="13">
    <name type="scientific">plant metagenome</name>
    <dbReference type="NCBI Taxonomy" id="1297885"/>
    <lineage>
        <taxon>unclassified sequences</taxon>
        <taxon>metagenomes</taxon>
        <taxon>organismal metagenomes</taxon>
    </lineage>
</organism>
<evidence type="ECO:0000256" key="3">
    <source>
        <dbReference type="ARBA" id="ARBA00022519"/>
    </source>
</evidence>
<dbReference type="InterPro" id="IPR027304">
    <property type="entry name" value="Trigger_fact/SurA_dom_sf"/>
</dbReference>
<evidence type="ECO:0000256" key="11">
    <source>
        <dbReference type="SAM" id="Phobius"/>
    </source>
</evidence>
<dbReference type="SUPFAM" id="SSF109998">
    <property type="entry name" value="Triger factor/SurA peptide-binding domain-like"/>
    <property type="match status" value="1"/>
</dbReference>
<dbReference type="Gene3D" id="1.10.4030.10">
    <property type="entry name" value="Porin chaperone SurA, peptide-binding domain"/>
    <property type="match status" value="1"/>
</dbReference>
<dbReference type="Pfam" id="PF13624">
    <property type="entry name" value="SurA_N_3"/>
    <property type="match status" value="1"/>
</dbReference>
<dbReference type="PANTHER" id="PTHR47529">
    <property type="entry name" value="PEPTIDYL-PROLYL CIS-TRANS ISOMERASE D"/>
    <property type="match status" value="1"/>
</dbReference>
<evidence type="ECO:0000256" key="1">
    <source>
        <dbReference type="ARBA" id="ARBA00004382"/>
    </source>
</evidence>
<evidence type="ECO:0000256" key="4">
    <source>
        <dbReference type="ARBA" id="ARBA00022692"/>
    </source>
</evidence>
<comment type="subcellular location">
    <subcellularLocation>
        <location evidence="1">Cell inner membrane</location>
        <topology evidence="1">Single-pass type II membrane protein</topology>
        <orientation evidence="1">Periplasmic side</orientation>
    </subcellularLocation>
</comment>
<dbReference type="InterPro" id="IPR052029">
    <property type="entry name" value="PpiD_chaperone"/>
</dbReference>
<evidence type="ECO:0000259" key="12">
    <source>
        <dbReference type="PROSITE" id="PS50198"/>
    </source>
</evidence>
<dbReference type="InterPro" id="IPR046357">
    <property type="entry name" value="PPIase_dom_sf"/>
</dbReference>
<evidence type="ECO:0000256" key="8">
    <source>
        <dbReference type="ARBA" id="ARBA00038408"/>
    </source>
</evidence>
<dbReference type="GO" id="GO:0003755">
    <property type="term" value="F:peptidyl-prolyl cis-trans isomerase activity"/>
    <property type="evidence" value="ECO:0007669"/>
    <property type="project" value="InterPro"/>
</dbReference>
<evidence type="ECO:0000256" key="6">
    <source>
        <dbReference type="ARBA" id="ARBA00023136"/>
    </source>
</evidence>
<dbReference type="InterPro" id="IPR000297">
    <property type="entry name" value="PPIase_PpiC"/>
</dbReference>
<keyword evidence="3" id="KW-0997">Cell inner membrane</keyword>
<dbReference type="PROSITE" id="PS50198">
    <property type="entry name" value="PPIC_PPIASE_2"/>
    <property type="match status" value="1"/>
</dbReference>
<protein>
    <recommendedName>
        <fullName evidence="9">Periplasmic chaperone PpiD</fullName>
    </recommendedName>
    <alternativeName>
        <fullName evidence="10">Periplasmic folding chaperone</fullName>
    </alternativeName>
</protein>
<dbReference type="Gene3D" id="3.10.50.40">
    <property type="match status" value="1"/>
</dbReference>
<name>A0A484S3G2_9ZZZZ</name>
<proteinExistence type="inferred from homology"/>
<dbReference type="SUPFAM" id="SSF54534">
    <property type="entry name" value="FKBP-like"/>
    <property type="match status" value="1"/>
</dbReference>
<keyword evidence="13" id="KW-0413">Isomerase</keyword>
<evidence type="ECO:0000256" key="2">
    <source>
        <dbReference type="ARBA" id="ARBA00022475"/>
    </source>
</evidence>
<evidence type="ECO:0000256" key="9">
    <source>
        <dbReference type="ARBA" id="ARBA00040743"/>
    </source>
</evidence>
<reference evidence="13" key="1">
    <citation type="submission" date="2019-03" db="EMBL/GenBank/DDBJ databases">
        <authorList>
            <person name="Danneels B."/>
        </authorList>
    </citation>
    <scope>NUCLEOTIDE SEQUENCE</scope>
</reference>
<keyword evidence="5 11" id="KW-1133">Transmembrane helix</keyword>
<evidence type="ECO:0000256" key="7">
    <source>
        <dbReference type="ARBA" id="ARBA00023186"/>
    </source>
</evidence>
<evidence type="ECO:0000256" key="10">
    <source>
        <dbReference type="ARBA" id="ARBA00042775"/>
    </source>
</evidence>
<comment type="similarity">
    <text evidence="8">Belongs to the PpiD chaperone family.</text>
</comment>
<accession>A0A484S3G2</accession>